<dbReference type="InterPro" id="IPR013783">
    <property type="entry name" value="Ig-like_fold"/>
</dbReference>
<keyword evidence="7 14" id="KW-0378">Hydrolase</keyword>
<feature type="site" description="Transition state stabilizer" evidence="17">
    <location>
        <position position="383"/>
    </location>
</feature>
<evidence type="ECO:0000256" key="17">
    <source>
        <dbReference type="PIRSR" id="PIRSR006337-3"/>
    </source>
</evidence>
<evidence type="ECO:0000256" key="16">
    <source>
        <dbReference type="PIRSR" id="PIRSR006337-2"/>
    </source>
</evidence>
<dbReference type="PANTHER" id="PTHR43651:SF11">
    <property type="entry name" value="MALTO-OLIGOSYLTREHALOSE TREHALOHYDROLASE"/>
    <property type="match status" value="1"/>
</dbReference>
<feature type="active site" description="Proton donor" evidence="15">
    <location>
        <position position="292"/>
    </location>
</feature>
<keyword evidence="6" id="KW-0963">Cytoplasm</keyword>
<evidence type="ECO:0000256" key="8">
    <source>
        <dbReference type="ARBA" id="ARBA00023277"/>
    </source>
</evidence>
<dbReference type="GO" id="GO:0005992">
    <property type="term" value="P:trehalose biosynthetic process"/>
    <property type="evidence" value="ECO:0007669"/>
    <property type="project" value="UniProtKB-UniRule"/>
</dbReference>
<evidence type="ECO:0000313" key="20">
    <source>
        <dbReference type="Proteomes" id="UP000494108"/>
    </source>
</evidence>
<dbReference type="PANTHER" id="PTHR43651">
    <property type="entry name" value="1,4-ALPHA-GLUCAN-BRANCHING ENZYME"/>
    <property type="match status" value="1"/>
</dbReference>
<evidence type="ECO:0000256" key="4">
    <source>
        <dbReference type="ARBA" id="ARBA00012268"/>
    </source>
</evidence>
<feature type="domain" description="Glycosyl hydrolase family 13 catalytic" evidence="18">
    <location>
        <begin position="118"/>
        <end position="451"/>
    </location>
</feature>
<organism evidence="19 20">
    <name type="scientific">Achromobacter pestifer</name>
    <dbReference type="NCBI Taxonomy" id="1353889"/>
    <lineage>
        <taxon>Bacteria</taxon>
        <taxon>Pseudomonadati</taxon>
        <taxon>Pseudomonadota</taxon>
        <taxon>Betaproteobacteria</taxon>
        <taxon>Burkholderiales</taxon>
        <taxon>Alcaligenaceae</taxon>
        <taxon>Achromobacter</taxon>
    </lineage>
</organism>
<dbReference type="Gene3D" id="1.10.10.760">
    <property type="entry name" value="E-set domains of sugar-utilizing enzymes"/>
    <property type="match status" value="1"/>
</dbReference>
<dbReference type="SUPFAM" id="SSF51445">
    <property type="entry name" value="(Trans)glycosidases"/>
    <property type="match status" value="1"/>
</dbReference>
<dbReference type="Pfam" id="PF11941">
    <property type="entry name" value="DUF3459"/>
    <property type="match status" value="1"/>
</dbReference>
<keyword evidence="20" id="KW-1185">Reference proteome</keyword>
<evidence type="ECO:0000256" key="15">
    <source>
        <dbReference type="PIRSR" id="PIRSR006337-1"/>
    </source>
</evidence>
<gene>
    <name evidence="19" type="primary">treZ</name>
    <name evidence="19" type="ORF">LMG3431_00639</name>
</gene>
<dbReference type="InterPro" id="IPR006047">
    <property type="entry name" value="GH13_cat_dom"/>
</dbReference>
<dbReference type="CDD" id="cd11325">
    <property type="entry name" value="AmyAc_GTHase"/>
    <property type="match status" value="1"/>
</dbReference>
<evidence type="ECO:0000256" key="11">
    <source>
        <dbReference type="ARBA" id="ARBA00033284"/>
    </source>
</evidence>
<dbReference type="NCBIfam" id="TIGR02402">
    <property type="entry name" value="trehalose_TreZ"/>
    <property type="match status" value="1"/>
</dbReference>
<dbReference type="RefSeq" id="WP_175172965.1">
    <property type="nucleotide sequence ID" value="NZ_CADIJX010000001.1"/>
</dbReference>
<dbReference type="Gene3D" id="2.60.40.10">
    <property type="entry name" value="Immunoglobulins"/>
    <property type="match status" value="1"/>
</dbReference>
<dbReference type="EMBL" id="CADIJX010000001">
    <property type="protein sequence ID" value="CAB3628000.1"/>
    <property type="molecule type" value="Genomic_DNA"/>
</dbReference>
<dbReference type="GO" id="GO:0033942">
    <property type="term" value="F:4-alpha-D-(1-&gt;4)-alpha-D-glucanotrehalose trehalohydrolase activity"/>
    <property type="evidence" value="ECO:0007669"/>
    <property type="project" value="UniProtKB-EC"/>
</dbReference>
<dbReference type="EC" id="3.2.1.141" evidence="4 13"/>
<dbReference type="InterPro" id="IPR017853">
    <property type="entry name" value="GH"/>
</dbReference>
<evidence type="ECO:0000256" key="14">
    <source>
        <dbReference type="PIRNR" id="PIRNR006337"/>
    </source>
</evidence>
<evidence type="ECO:0000256" key="12">
    <source>
        <dbReference type="ARBA" id="ARBA00034013"/>
    </source>
</evidence>
<name>A0A6S6Z3G8_9BURK</name>
<dbReference type="AlphaFoldDB" id="A0A6S6Z3G8"/>
<keyword evidence="8" id="KW-0119">Carbohydrate metabolism</keyword>
<dbReference type="InterPro" id="IPR012768">
    <property type="entry name" value="Trehalose_TreZ"/>
</dbReference>
<feature type="binding site" evidence="16">
    <location>
        <begin position="382"/>
        <end position="387"/>
    </location>
    <ligand>
        <name>substrate</name>
    </ligand>
</feature>
<comment type="similarity">
    <text evidence="3 14">Belongs to the glycosyl hydrolase 13 family.</text>
</comment>
<evidence type="ECO:0000313" key="19">
    <source>
        <dbReference type="EMBL" id="CAB3628000.1"/>
    </source>
</evidence>
<dbReference type="UniPathway" id="UPA00299"/>
<evidence type="ECO:0000256" key="6">
    <source>
        <dbReference type="ARBA" id="ARBA00022490"/>
    </source>
</evidence>
<comment type="subcellular location">
    <subcellularLocation>
        <location evidence="1 15">Cytoplasm</location>
    </subcellularLocation>
</comment>
<evidence type="ECO:0000256" key="3">
    <source>
        <dbReference type="ARBA" id="ARBA00008061"/>
    </source>
</evidence>
<sequence>MSAWPEPFSFGALPLPDGRTRFRLWAPSAPPGLALLIDGQAPIPLSPDAEGYVQADVACAPGTRYRYRLDEGLAVPDPASRLQDGDVHGASIVTGADAYPWRHPSWPGRPWEEAVIYEVHVGLAGGYAGLESRLPDLAALGITVIELMPIAQFPGPRNWGYDGVLPYAPDTAYGSPQELKRLIDTAHGLSMSVMLDVVYNHFGPDGNYLPSYAAPFFRHDIPTPWGAAIDFRQPAVRRFFQENALYWLTEYRFDGLRLDAVHAIPDHDWLVELATFVRGQIPAPRRIHLVLENDDNRASLLDAGYDAQWNDDAHHVLHHLLTGEASGYYADYAARPGGNLARCLAEGWLFQGQPSEYRHGLPRGEPSAHLAPTSFVLFLQNHDQIGNRMRGDRLTDLAATRERLRAAVALQLLAPQIPLIFMGEEHGSQTPFLYFTSHADPELAAAVREGRRKEFASFPEFGGSDPNIPDPNSEATYAASNPWLKARGADGGEWLAWYGRLLRLRHHAISPRLAGTRSLGACSLGTHGVHAQWRLGDGALLTLYANMGAATQPLPSALKPRETHRAAMLFQSGDEAFSEACGGNLHRDSIIWLLEERS</sequence>
<proteinExistence type="inferred from homology"/>
<feature type="binding site" evidence="16">
    <location>
        <begin position="311"/>
        <end position="315"/>
    </location>
    <ligand>
        <name>substrate</name>
    </ligand>
</feature>
<protein>
    <recommendedName>
        <fullName evidence="5 13">Malto-oligosyltrehalose trehalohydrolase</fullName>
        <shortName evidence="14">MTHase</shortName>
        <ecNumber evidence="4 13">3.2.1.141</ecNumber>
    </recommendedName>
    <alternativeName>
        <fullName evidence="11 14">4-alpha-D-((1-&gt;4)-alpha-D-glucano)trehalose trehalohydrolase</fullName>
    </alternativeName>
    <alternativeName>
        <fullName evidence="10 14">Maltooligosyl trehalose trehalohydrolase</fullName>
    </alternativeName>
</protein>
<evidence type="ECO:0000259" key="18">
    <source>
        <dbReference type="SMART" id="SM00642"/>
    </source>
</evidence>
<evidence type="ECO:0000256" key="1">
    <source>
        <dbReference type="ARBA" id="ARBA00004496"/>
    </source>
</evidence>
<keyword evidence="9 14" id="KW-0326">Glycosidase</keyword>
<evidence type="ECO:0000256" key="10">
    <source>
        <dbReference type="ARBA" id="ARBA00032057"/>
    </source>
</evidence>
<feature type="active site" description="Nucleophile" evidence="15">
    <location>
        <position position="259"/>
    </location>
</feature>
<dbReference type="Proteomes" id="UP000494108">
    <property type="component" value="Unassembled WGS sequence"/>
</dbReference>
<accession>A0A6S6Z3G8</accession>
<dbReference type="SMART" id="SM00642">
    <property type="entry name" value="Aamy"/>
    <property type="match status" value="1"/>
</dbReference>
<dbReference type="InterPro" id="IPR014756">
    <property type="entry name" value="Ig_E-set"/>
</dbReference>
<feature type="binding site" evidence="16">
    <location>
        <begin position="257"/>
        <end position="262"/>
    </location>
    <ligand>
        <name>substrate</name>
    </ligand>
</feature>
<dbReference type="CDD" id="cd02853">
    <property type="entry name" value="E_set_MTHase_like_N"/>
    <property type="match status" value="1"/>
</dbReference>
<evidence type="ECO:0000256" key="7">
    <source>
        <dbReference type="ARBA" id="ARBA00022801"/>
    </source>
</evidence>
<dbReference type="InterPro" id="IPR022567">
    <property type="entry name" value="DUF3459"/>
</dbReference>
<reference evidence="19 20" key="1">
    <citation type="submission" date="2020-04" db="EMBL/GenBank/DDBJ databases">
        <authorList>
            <person name="De Canck E."/>
        </authorList>
    </citation>
    <scope>NUCLEOTIDE SEQUENCE [LARGE SCALE GENOMIC DNA]</scope>
    <source>
        <strain evidence="19 20">LMG 3431</strain>
    </source>
</reference>
<dbReference type="PIRSF" id="PIRSF006337">
    <property type="entry name" value="Trehalose_TreZ"/>
    <property type="match status" value="1"/>
</dbReference>
<comment type="pathway">
    <text evidence="2 14">Glycan biosynthesis; trehalose biosynthesis.</text>
</comment>
<evidence type="ECO:0000256" key="13">
    <source>
        <dbReference type="NCBIfam" id="TIGR02402"/>
    </source>
</evidence>
<evidence type="ECO:0000256" key="5">
    <source>
        <dbReference type="ARBA" id="ARBA00015938"/>
    </source>
</evidence>
<dbReference type="GO" id="GO:0005737">
    <property type="term" value="C:cytoplasm"/>
    <property type="evidence" value="ECO:0007669"/>
    <property type="project" value="UniProtKB-SubCell"/>
</dbReference>
<evidence type="ECO:0000256" key="2">
    <source>
        <dbReference type="ARBA" id="ARBA00005199"/>
    </source>
</evidence>
<evidence type="ECO:0000256" key="9">
    <source>
        <dbReference type="ARBA" id="ARBA00023295"/>
    </source>
</evidence>
<dbReference type="InterPro" id="IPR044901">
    <property type="entry name" value="Trehalose_TreZ_E-set_sf"/>
</dbReference>
<dbReference type="Gene3D" id="3.20.20.80">
    <property type="entry name" value="Glycosidases"/>
    <property type="match status" value="1"/>
</dbReference>
<dbReference type="Pfam" id="PF00128">
    <property type="entry name" value="Alpha-amylase"/>
    <property type="match status" value="1"/>
</dbReference>
<comment type="catalytic activity">
    <reaction evidence="12 14">
        <text>hydrolysis of (1-&gt;4)-alpha-D-glucosidic linkage in 4-alpha-D-[(1-&gt;4)-alpha-D-glucanosyl]n trehalose to yield trehalose and (1-&gt;4)-alpha-D-glucan.</text>
        <dbReference type="EC" id="3.2.1.141"/>
    </reaction>
</comment>
<dbReference type="SUPFAM" id="SSF81296">
    <property type="entry name" value="E set domains"/>
    <property type="match status" value="1"/>
</dbReference>